<keyword evidence="5 6" id="KW-0472">Membrane</keyword>
<dbReference type="Proteomes" id="UP000027982">
    <property type="component" value="Chromosome"/>
</dbReference>
<dbReference type="Gene3D" id="3.30.700.10">
    <property type="entry name" value="Glycoprotein, Type 4 Pilin"/>
    <property type="match status" value="1"/>
</dbReference>
<evidence type="ECO:0000256" key="2">
    <source>
        <dbReference type="ARBA" id="ARBA00022481"/>
    </source>
</evidence>
<keyword evidence="8" id="KW-1185">Reference proteome</keyword>
<dbReference type="RefSeq" id="WP_025225860.1">
    <property type="nucleotide sequence ID" value="NZ_CP007139.1"/>
</dbReference>
<keyword evidence="2" id="KW-0488">Methylation</keyword>
<sequence length="291" mass="31823">MKSIQRQSAFTLIELLVVIAIIAILAAILFPVFAQAKAAAKKTQDLSNVKQTELGQLLYSQDTDDQFTANGEGLLPNGAGDWATLQPYTGQQNFYGTNYGAGANAPLGFMDPLAVQNWGQTTQPYIKNMDMMVSPGAQNDTDPAFAPSKLPGAGKTSYVMNGCASNTSQTAISKPGDQIIMQVRATTVREAICSPRRAHFNDGAKHANDADLQWVGFNFNKGGNYGFADGHAKFMKRNQVKFKNLGYWEWVYMDSRGAWINPDTNPTMDSDPTQNKNYWGTWGNCDPAQVP</sequence>
<protein>
    <recommendedName>
        <fullName evidence="9">Prepilin-type N-terminal cleavage/methylation domain-containing protein</fullName>
    </recommendedName>
</protein>
<dbReference type="PANTHER" id="PTHR30093:SF44">
    <property type="entry name" value="TYPE II SECRETION SYSTEM CORE PROTEIN G"/>
    <property type="match status" value="1"/>
</dbReference>
<dbReference type="eggNOG" id="COG4537">
    <property type="taxonomic scope" value="Bacteria"/>
</dbReference>
<keyword evidence="3 6" id="KW-0812">Transmembrane</keyword>
<evidence type="ECO:0000313" key="7">
    <source>
        <dbReference type="EMBL" id="AIE85576.1"/>
    </source>
</evidence>
<dbReference type="HOGENOM" id="CLU_041661_1_1_0"/>
<dbReference type="KEGG" id="fgi:OP10G_2208"/>
<evidence type="ECO:0000256" key="6">
    <source>
        <dbReference type="SAM" id="Phobius"/>
    </source>
</evidence>
<evidence type="ECO:0008006" key="9">
    <source>
        <dbReference type="Google" id="ProtNLM"/>
    </source>
</evidence>
<evidence type="ECO:0000256" key="1">
    <source>
        <dbReference type="ARBA" id="ARBA00004167"/>
    </source>
</evidence>
<dbReference type="GO" id="GO:0016020">
    <property type="term" value="C:membrane"/>
    <property type="evidence" value="ECO:0007669"/>
    <property type="project" value="UniProtKB-SubCell"/>
</dbReference>
<evidence type="ECO:0000256" key="5">
    <source>
        <dbReference type="ARBA" id="ARBA00023136"/>
    </source>
</evidence>
<dbReference type="InterPro" id="IPR012902">
    <property type="entry name" value="N_methyl_site"/>
</dbReference>
<dbReference type="EMBL" id="CP007139">
    <property type="protein sequence ID" value="AIE85576.1"/>
    <property type="molecule type" value="Genomic_DNA"/>
</dbReference>
<evidence type="ECO:0000256" key="3">
    <source>
        <dbReference type="ARBA" id="ARBA00022692"/>
    </source>
</evidence>
<dbReference type="SUPFAM" id="SSF54523">
    <property type="entry name" value="Pili subunits"/>
    <property type="match status" value="1"/>
</dbReference>
<dbReference type="InterPro" id="IPR045584">
    <property type="entry name" value="Pilin-like"/>
</dbReference>
<organism evidence="7 8">
    <name type="scientific">Fimbriimonas ginsengisoli Gsoil 348</name>
    <dbReference type="NCBI Taxonomy" id="661478"/>
    <lineage>
        <taxon>Bacteria</taxon>
        <taxon>Bacillati</taxon>
        <taxon>Armatimonadota</taxon>
        <taxon>Fimbriimonadia</taxon>
        <taxon>Fimbriimonadales</taxon>
        <taxon>Fimbriimonadaceae</taxon>
        <taxon>Fimbriimonas</taxon>
    </lineage>
</organism>
<feature type="transmembrane region" description="Helical" evidence="6">
    <location>
        <begin position="12"/>
        <end position="34"/>
    </location>
</feature>
<reference evidence="7 8" key="1">
    <citation type="journal article" date="2014" name="PLoS ONE">
        <title>The first complete genome sequence of the class fimbriimonadia in the phylum armatimonadetes.</title>
        <authorList>
            <person name="Hu Z.Y."/>
            <person name="Wang Y.Z."/>
            <person name="Im W.T."/>
            <person name="Wang S.Y."/>
            <person name="Zhao G.P."/>
            <person name="Zheng H.J."/>
            <person name="Quan Z.X."/>
        </authorList>
    </citation>
    <scope>NUCLEOTIDE SEQUENCE [LARGE SCALE GENOMIC DNA]</scope>
    <source>
        <strain evidence="7">Gsoil 348</strain>
    </source>
</reference>
<dbReference type="STRING" id="661478.OP10G_2208"/>
<accession>A0A068NQA6</accession>
<dbReference type="OrthoDB" id="249131at2"/>
<proteinExistence type="predicted"/>
<dbReference type="PANTHER" id="PTHR30093">
    <property type="entry name" value="GENERAL SECRETION PATHWAY PROTEIN G"/>
    <property type="match status" value="1"/>
</dbReference>
<gene>
    <name evidence="7" type="ORF">OP10G_2208</name>
</gene>
<dbReference type="AlphaFoldDB" id="A0A068NQA6"/>
<evidence type="ECO:0000313" key="8">
    <source>
        <dbReference type="Proteomes" id="UP000027982"/>
    </source>
</evidence>
<keyword evidence="4 6" id="KW-1133">Transmembrane helix</keyword>
<evidence type="ECO:0000256" key="4">
    <source>
        <dbReference type="ARBA" id="ARBA00022989"/>
    </source>
</evidence>
<name>A0A068NQA6_FIMGI</name>
<dbReference type="Pfam" id="PF07963">
    <property type="entry name" value="N_methyl"/>
    <property type="match status" value="1"/>
</dbReference>
<dbReference type="NCBIfam" id="TIGR02532">
    <property type="entry name" value="IV_pilin_GFxxxE"/>
    <property type="match status" value="1"/>
</dbReference>
<comment type="subcellular location">
    <subcellularLocation>
        <location evidence="1">Membrane</location>
        <topology evidence="1">Single-pass membrane protein</topology>
    </subcellularLocation>
</comment>